<feature type="signal peptide" evidence="3">
    <location>
        <begin position="1"/>
        <end position="22"/>
    </location>
</feature>
<feature type="compositionally biased region" description="Polar residues" evidence="1">
    <location>
        <begin position="304"/>
        <end position="326"/>
    </location>
</feature>
<reference evidence="4 5" key="1">
    <citation type="journal article" date="2020" name="ISME J.">
        <title>Uncovering the hidden diversity of litter-decomposition mechanisms in mushroom-forming fungi.</title>
        <authorList>
            <person name="Floudas D."/>
            <person name="Bentzer J."/>
            <person name="Ahren D."/>
            <person name="Johansson T."/>
            <person name="Persson P."/>
            <person name="Tunlid A."/>
        </authorList>
    </citation>
    <scope>NUCLEOTIDE SEQUENCE [LARGE SCALE GENOMIC DNA]</scope>
    <source>
        <strain evidence="4 5">CBS 291.85</strain>
    </source>
</reference>
<evidence type="ECO:0000313" key="5">
    <source>
        <dbReference type="Proteomes" id="UP000559256"/>
    </source>
</evidence>
<protein>
    <submittedName>
        <fullName evidence="4">Uncharacterized protein</fullName>
    </submittedName>
</protein>
<dbReference type="OrthoDB" id="3131395at2759"/>
<accession>A0A8H5CGT6</accession>
<dbReference type="EMBL" id="JAACJM010000163">
    <property type="protein sequence ID" value="KAF5341480.1"/>
    <property type="molecule type" value="Genomic_DNA"/>
</dbReference>
<dbReference type="Proteomes" id="UP000559256">
    <property type="component" value="Unassembled WGS sequence"/>
</dbReference>
<keyword evidence="2" id="KW-0472">Membrane</keyword>
<evidence type="ECO:0000256" key="3">
    <source>
        <dbReference type="SAM" id="SignalP"/>
    </source>
</evidence>
<comment type="caution">
    <text evidence="4">The sequence shown here is derived from an EMBL/GenBank/DDBJ whole genome shotgun (WGS) entry which is preliminary data.</text>
</comment>
<evidence type="ECO:0000256" key="1">
    <source>
        <dbReference type="SAM" id="MobiDB-lite"/>
    </source>
</evidence>
<proteinExistence type="predicted"/>
<feature type="compositionally biased region" description="Low complexity" evidence="1">
    <location>
        <begin position="194"/>
        <end position="203"/>
    </location>
</feature>
<feature type="compositionally biased region" description="Polar residues" evidence="1">
    <location>
        <begin position="334"/>
        <end position="350"/>
    </location>
</feature>
<gene>
    <name evidence="4" type="ORF">D9758_013952</name>
</gene>
<evidence type="ECO:0000313" key="4">
    <source>
        <dbReference type="EMBL" id="KAF5341480.1"/>
    </source>
</evidence>
<feature type="chain" id="PRO_5034519853" evidence="3">
    <location>
        <begin position="23"/>
        <end position="452"/>
    </location>
</feature>
<dbReference type="AlphaFoldDB" id="A0A8H5CGT6"/>
<feature type="region of interest" description="Disordered" evidence="1">
    <location>
        <begin position="119"/>
        <end position="218"/>
    </location>
</feature>
<feature type="compositionally biased region" description="Low complexity" evidence="1">
    <location>
        <begin position="119"/>
        <end position="135"/>
    </location>
</feature>
<feature type="transmembrane region" description="Helical" evidence="2">
    <location>
        <begin position="230"/>
        <end position="251"/>
    </location>
</feature>
<organism evidence="4 5">
    <name type="scientific">Tetrapyrgos nigripes</name>
    <dbReference type="NCBI Taxonomy" id="182062"/>
    <lineage>
        <taxon>Eukaryota</taxon>
        <taxon>Fungi</taxon>
        <taxon>Dikarya</taxon>
        <taxon>Basidiomycota</taxon>
        <taxon>Agaricomycotina</taxon>
        <taxon>Agaricomycetes</taxon>
        <taxon>Agaricomycetidae</taxon>
        <taxon>Agaricales</taxon>
        <taxon>Marasmiineae</taxon>
        <taxon>Marasmiaceae</taxon>
        <taxon>Tetrapyrgos</taxon>
    </lineage>
</organism>
<evidence type="ECO:0000256" key="2">
    <source>
        <dbReference type="SAM" id="Phobius"/>
    </source>
</evidence>
<keyword evidence="5" id="KW-1185">Reference proteome</keyword>
<name>A0A8H5CGT6_9AGAR</name>
<feature type="region of interest" description="Disordered" evidence="1">
    <location>
        <begin position="304"/>
        <end position="368"/>
    </location>
</feature>
<keyword evidence="3" id="KW-0732">Signal</keyword>
<keyword evidence="2" id="KW-0812">Transmembrane</keyword>
<sequence>MTVTWKTLNPTLLLYAFVTANALSIDPFQMTQSVPLTLTWHRAATDPSHDWFFKKSDIFGTSSPLTIAHPADWSGQLPITFTDAGPFQLVAFENDRPFTSLGPIVTETTNFQLVAASSTPSSTASSSSVSSLRISSSHEADTPISTTAQSTTTQSTTSVQDTTLSHSTSQATTSPVSTTTATTFKSVDPGSNASSSTLSTTSSQPPNVSGPATSTGGSARFLSPSEITTILASVLGSVIFVTSGIIFLLCYRSRRRTHLSDIRYPHDLEWHSGKAIRQQQSSARHWYTPSTSLISFRFPNPRRSFSQSTSSVGPDDSISQVASPSRRTTHRTRFNSPFSRQNLRSTSNPSWIAPITEDESKSEDLGSISDESSYVEKSERDYVHHHVFPYDSETSDASETICYITQNRIRGVIPVIKTTPATPSPPSTVIKSGEVAVEGDKYSAEKGLGSTE</sequence>
<feature type="compositionally biased region" description="Low complexity" evidence="1">
    <location>
        <begin position="142"/>
        <end position="183"/>
    </location>
</feature>
<feature type="compositionally biased region" description="Polar residues" evidence="1">
    <location>
        <begin position="204"/>
        <end position="217"/>
    </location>
</feature>
<keyword evidence="2" id="KW-1133">Transmembrane helix</keyword>